<evidence type="ECO:0000313" key="2">
    <source>
        <dbReference type="Proteomes" id="UP000184108"/>
    </source>
</evidence>
<name>A0A1M5DC06_9FLAO</name>
<sequence>MNKKASIKFIPVSLFAFGLFSLIAPYFNAFSVAKRSRQKQLVMLLDKNKFSKKISDVVVDDIADKFEFLAKRKQKNFLLNLVDAKTRDLLPEDFNQHHSLSINNSIRNAFTHIDKISYASNSERLVLESKTKGIQIDDYQYLINFNNYNQEAGEFNGDTFNFDNQLINNLETLKNILNSKVEVEAIPAINRLFEDHKRKNGTLQLKEISIEDNLGKYHIKIVFPSISNEKISNNQQYSIYYESAALLIKEK</sequence>
<organism evidence="1 2">
    <name type="scientific">Chryseobacterium vrystaatense</name>
    <dbReference type="NCBI Taxonomy" id="307480"/>
    <lineage>
        <taxon>Bacteria</taxon>
        <taxon>Pseudomonadati</taxon>
        <taxon>Bacteroidota</taxon>
        <taxon>Flavobacteriia</taxon>
        <taxon>Flavobacteriales</taxon>
        <taxon>Weeksellaceae</taxon>
        <taxon>Chryseobacterium group</taxon>
        <taxon>Chryseobacterium</taxon>
    </lineage>
</organism>
<dbReference type="RefSeq" id="WP_073173948.1">
    <property type="nucleotide sequence ID" value="NZ_FQVE01000003.1"/>
</dbReference>
<dbReference type="Proteomes" id="UP000184108">
    <property type="component" value="Unassembled WGS sequence"/>
</dbReference>
<evidence type="ECO:0000313" key="1">
    <source>
        <dbReference type="EMBL" id="SHF64470.1"/>
    </source>
</evidence>
<accession>A0A1M5DC06</accession>
<dbReference type="AlphaFoldDB" id="A0A1M5DC06"/>
<dbReference type="EMBL" id="FQVE01000003">
    <property type="protein sequence ID" value="SHF64470.1"/>
    <property type="molecule type" value="Genomic_DNA"/>
</dbReference>
<protein>
    <submittedName>
        <fullName evidence="1">Uncharacterized protein</fullName>
    </submittedName>
</protein>
<gene>
    <name evidence="1" type="ORF">SAMN02787073_2549</name>
</gene>
<proteinExistence type="predicted"/>
<reference evidence="2" key="1">
    <citation type="submission" date="2016-11" db="EMBL/GenBank/DDBJ databases">
        <authorList>
            <person name="Varghese N."/>
            <person name="Submissions S."/>
        </authorList>
    </citation>
    <scope>NUCLEOTIDE SEQUENCE [LARGE SCALE GENOMIC DNA]</scope>
    <source>
        <strain evidence="2">YR203</strain>
    </source>
</reference>